<evidence type="ECO:0000256" key="5">
    <source>
        <dbReference type="SAM" id="MobiDB-lite"/>
    </source>
</evidence>
<accession>A0A5N6C5M5</accession>
<protein>
    <submittedName>
        <fullName evidence="7">TetR family transcriptional regulator</fullName>
    </submittedName>
</protein>
<gene>
    <name evidence="7" type="ORF">FH610_003175</name>
</gene>
<keyword evidence="2 4" id="KW-0238">DNA-binding</keyword>
<dbReference type="InterPro" id="IPR054156">
    <property type="entry name" value="YxaF_TetR_C"/>
</dbReference>
<feature type="domain" description="HTH tetR-type" evidence="6">
    <location>
        <begin position="22"/>
        <end position="82"/>
    </location>
</feature>
<evidence type="ECO:0000313" key="7">
    <source>
        <dbReference type="EMBL" id="KAB8188125.1"/>
    </source>
</evidence>
<dbReference type="PANTHER" id="PTHR47506:SF1">
    <property type="entry name" value="HTH-TYPE TRANSCRIPTIONAL REGULATOR YJDC"/>
    <property type="match status" value="1"/>
</dbReference>
<dbReference type="SUPFAM" id="SSF48498">
    <property type="entry name" value="Tetracyclin repressor-like, C-terminal domain"/>
    <property type="match status" value="1"/>
</dbReference>
<evidence type="ECO:0000256" key="3">
    <source>
        <dbReference type="ARBA" id="ARBA00023163"/>
    </source>
</evidence>
<keyword evidence="8" id="KW-1185">Reference proteome</keyword>
<dbReference type="Pfam" id="PF21993">
    <property type="entry name" value="TetR_C_13_2"/>
    <property type="match status" value="1"/>
</dbReference>
<dbReference type="SUPFAM" id="SSF46689">
    <property type="entry name" value="Homeodomain-like"/>
    <property type="match status" value="1"/>
</dbReference>
<dbReference type="EMBL" id="VDMA02000001">
    <property type="protein sequence ID" value="KAB8188125.1"/>
    <property type="molecule type" value="Genomic_DNA"/>
</dbReference>
<feature type="region of interest" description="Disordered" evidence="5">
    <location>
        <begin position="1"/>
        <end position="20"/>
    </location>
</feature>
<dbReference type="InterPro" id="IPR036271">
    <property type="entry name" value="Tet_transcr_reg_TetR-rel_C_sf"/>
</dbReference>
<sequence>MGCHMAVRGPRKDSPRLTARGAATRERIVATAADLMFRQGVTATTLDQVVDACGISKSQLYHYFPDKDALITEVIAMRERRMVSSQKPQLDQVRSMRDLERWRDSLVTGHRERDVPYRCPIGSLANELSCYDDARQSLAAIFSRWQGLLADGLVRMRESGELDPGADPAELAVAVIAALQGGYLLAETMQDEQPFLVALDMALDHVKAHVRTPVANLTQPDT</sequence>
<dbReference type="InterPro" id="IPR001647">
    <property type="entry name" value="HTH_TetR"/>
</dbReference>
<dbReference type="AlphaFoldDB" id="A0A5N6C5M5"/>
<organism evidence="7 8">
    <name type="scientific">Microbispora catharanthi</name>
    <dbReference type="NCBI Taxonomy" id="1712871"/>
    <lineage>
        <taxon>Bacteria</taxon>
        <taxon>Bacillati</taxon>
        <taxon>Actinomycetota</taxon>
        <taxon>Actinomycetes</taxon>
        <taxon>Streptosporangiales</taxon>
        <taxon>Streptosporangiaceae</taxon>
        <taxon>Microbispora</taxon>
    </lineage>
</organism>
<proteinExistence type="predicted"/>
<dbReference type="PANTHER" id="PTHR47506">
    <property type="entry name" value="TRANSCRIPTIONAL REGULATORY PROTEIN"/>
    <property type="match status" value="1"/>
</dbReference>
<keyword evidence="1" id="KW-0805">Transcription regulation</keyword>
<dbReference type="InterPro" id="IPR009057">
    <property type="entry name" value="Homeodomain-like_sf"/>
</dbReference>
<evidence type="ECO:0000259" key="6">
    <source>
        <dbReference type="PROSITE" id="PS50977"/>
    </source>
</evidence>
<evidence type="ECO:0000313" key="8">
    <source>
        <dbReference type="Proteomes" id="UP000313066"/>
    </source>
</evidence>
<reference evidence="7 8" key="1">
    <citation type="submission" date="2019-10" db="EMBL/GenBank/DDBJ databases">
        <title>Nonomuraea sp. nov., isolated from Phyllanthus amarus.</title>
        <authorList>
            <person name="Klykleung N."/>
            <person name="Tanasupawat S."/>
        </authorList>
    </citation>
    <scope>NUCLEOTIDE SEQUENCE [LARGE SCALE GENOMIC DNA]</scope>
    <source>
        <strain evidence="7 8">CR1-09</strain>
    </source>
</reference>
<dbReference type="PRINTS" id="PR00455">
    <property type="entry name" value="HTHTETR"/>
</dbReference>
<evidence type="ECO:0000256" key="4">
    <source>
        <dbReference type="PROSITE-ProRule" id="PRU00335"/>
    </source>
</evidence>
<dbReference type="Pfam" id="PF00440">
    <property type="entry name" value="TetR_N"/>
    <property type="match status" value="1"/>
</dbReference>
<dbReference type="GO" id="GO:0003677">
    <property type="term" value="F:DNA binding"/>
    <property type="evidence" value="ECO:0007669"/>
    <property type="project" value="UniProtKB-UniRule"/>
</dbReference>
<dbReference type="Proteomes" id="UP000313066">
    <property type="component" value="Unassembled WGS sequence"/>
</dbReference>
<name>A0A5N6C5M5_9ACTN</name>
<evidence type="ECO:0000256" key="1">
    <source>
        <dbReference type="ARBA" id="ARBA00023015"/>
    </source>
</evidence>
<dbReference type="Gene3D" id="1.10.357.10">
    <property type="entry name" value="Tetracycline Repressor, domain 2"/>
    <property type="match status" value="1"/>
</dbReference>
<dbReference type="PROSITE" id="PS50977">
    <property type="entry name" value="HTH_TETR_2"/>
    <property type="match status" value="1"/>
</dbReference>
<evidence type="ECO:0000256" key="2">
    <source>
        <dbReference type="ARBA" id="ARBA00023125"/>
    </source>
</evidence>
<keyword evidence="3" id="KW-0804">Transcription</keyword>
<feature type="DNA-binding region" description="H-T-H motif" evidence="4">
    <location>
        <begin position="45"/>
        <end position="64"/>
    </location>
</feature>
<comment type="caution">
    <text evidence="7">The sequence shown here is derived from an EMBL/GenBank/DDBJ whole genome shotgun (WGS) entry which is preliminary data.</text>
</comment>